<dbReference type="PANTHER" id="PTHR33376:SF15">
    <property type="entry name" value="BLL6794 PROTEIN"/>
    <property type="match status" value="1"/>
</dbReference>
<evidence type="ECO:0000256" key="1">
    <source>
        <dbReference type="ARBA" id="ARBA00004418"/>
    </source>
</evidence>
<feature type="signal peptide" evidence="4">
    <location>
        <begin position="1"/>
        <end position="20"/>
    </location>
</feature>
<dbReference type="InterPro" id="IPR018389">
    <property type="entry name" value="DctP_fam"/>
</dbReference>
<reference evidence="5 6" key="1">
    <citation type="submission" date="2014-03" db="EMBL/GenBank/DDBJ databases">
        <title>The draft genome sequence of Thioclava dalianensis DLFJ1-1.</title>
        <authorList>
            <person name="Lai Q."/>
            <person name="Shao Z."/>
        </authorList>
    </citation>
    <scope>NUCLEOTIDE SEQUENCE [LARGE SCALE GENOMIC DNA]</scope>
    <source>
        <strain evidence="5 6">DLFJ1-1</strain>
    </source>
</reference>
<dbReference type="PANTHER" id="PTHR33376">
    <property type="match status" value="1"/>
</dbReference>
<protein>
    <recommendedName>
        <fullName evidence="7">C4-dicarboxylate ABC transporter substrate-binding protein</fullName>
    </recommendedName>
</protein>
<dbReference type="eggNOG" id="COG1638">
    <property type="taxonomic scope" value="Bacteria"/>
</dbReference>
<comment type="subcellular location">
    <subcellularLocation>
        <location evidence="1">Periplasm</location>
    </subcellularLocation>
</comment>
<gene>
    <name evidence="5" type="ORF">DL1_14605</name>
</gene>
<evidence type="ECO:0000256" key="4">
    <source>
        <dbReference type="SAM" id="SignalP"/>
    </source>
</evidence>
<dbReference type="AlphaFoldDB" id="A0A074TGK1"/>
<keyword evidence="2 4" id="KW-0732">Signal</keyword>
<comment type="caution">
    <text evidence="5">The sequence shown here is derived from an EMBL/GenBank/DDBJ whole genome shotgun (WGS) entry which is preliminary data.</text>
</comment>
<keyword evidence="3" id="KW-0574">Periplasm</keyword>
<dbReference type="NCBIfam" id="NF037995">
    <property type="entry name" value="TRAP_S1"/>
    <property type="match status" value="1"/>
</dbReference>
<dbReference type="GO" id="GO:0055085">
    <property type="term" value="P:transmembrane transport"/>
    <property type="evidence" value="ECO:0007669"/>
    <property type="project" value="InterPro"/>
</dbReference>
<dbReference type="Proteomes" id="UP000027725">
    <property type="component" value="Unassembled WGS sequence"/>
</dbReference>
<sequence>MKLVFGALAALSLVASPAMSKTVLKVSSYLPPKHTFTRAVEAWGKTLEEKTNGELSVQVFPAGQLGPVNRQFDLVASGAADAAIILNSATPGRFPLTTLAGLPLSYPSAGNKSEITSRRLTELAPEYLSGEYPGMKILWMAVTPPLKINIKGREPSDLAALKGLRIRYAGEVFQQVLDKLGASPLPVPPAETSEALAKGIVDGATFPFEALQAFDLGPELNYSLEPGVASATFAFVMNQKTFDALTPEEQKAINETTGPDQAQAYGASWDQSEAKGKEYLEKNGVKIVTLSEDEQKKFHELVQPIVEAQIKAAAKNGAPAQAFYDAYTK</sequence>
<name>A0A074TGK1_9RHOB</name>
<dbReference type="GO" id="GO:0042597">
    <property type="term" value="C:periplasmic space"/>
    <property type="evidence" value="ECO:0007669"/>
    <property type="project" value="UniProtKB-SubCell"/>
</dbReference>
<dbReference type="STRING" id="1185766.SAMN05216224_11821"/>
<dbReference type="CDD" id="cd13665">
    <property type="entry name" value="PBP2_TRAP_Dctp3_4"/>
    <property type="match status" value="1"/>
</dbReference>
<proteinExistence type="predicted"/>
<feature type="chain" id="PRO_5001701372" description="C4-dicarboxylate ABC transporter substrate-binding protein" evidence="4">
    <location>
        <begin position="21"/>
        <end position="329"/>
    </location>
</feature>
<evidence type="ECO:0000313" key="6">
    <source>
        <dbReference type="Proteomes" id="UP000027725"/>
    </source>
</evidence>
<dbReference type="EMBL" id="JHEH01000043">
    <property type="protein sequence ID" value="KEP68183.1"/>
    <property type="molecule type" value="Genomic_DNA"/>
</dbReference>
<dbReference type="InterPro" id="IPR038404">
    <property type="entry name" value="TRAP_DctP_sf"/>
</dbReference>
<dbReference type="Gene3D" id="3.40.190.170">
    <property type="entry name" value="Bacterial extracellular solute-binding protein, family 7"/>
    <property type="match status" value="1"/>
</dbReference>
<organism evidence="5 6">
    <name type="scientific">Thioclava dalianensis</name>
    <dbReference type="NCBI Taxonomy" id="1185766"/>
    <lineage>
        <taxon>Bacteria</taxon>
        <taxon>Pseudomonadati</taxon>
        <taxon>Pseudomonadota</taxon>
        <taxon>Alphaproteobacteria</taxon>
        <taxon>Rhodobacterales</taxon>
        <taxon>Paracoccaceae</taxon>
        <taxon>Thioclava</taxon>
    </lineage>
</organism>
<evidence type="ECO:0000256" key="3">
    <source>
        <dbReference type="ARBA" id="ARBA00022764"/>
    </source>
</evidence>
<accession>A0A074TGK1</accession>
<evidence type="ECO:0000256" key="2">
    <source>
        <dbReference type="ARBA" id="ARBA00022729"/>
    </source>
</evidence>
<evidence type="ECO:0008006" key="7">
    <source>
        <dbReference type="Google" id="ProtNLM"/>
    </source>
</evidence>
<keyword evidence="6" id="KW-1185">Reference proteome</keyword>
<dbReference type="Pfam" id="PF03480">
    <property type="entry name" value="DctP"/>
    <property type="match status" value="1"/>
</dbReference>
<evidence type="ECO:0000313" key="5">
    <source>
        <dbReference type="EMBL" id="KEP68183.1"/>
    </source>
</evidence>